<gene>
    <name evidence="3" type="ORF">Cha6605_2595</name>
</gene>
<evidence type="ECO:0000313" key="4">
    <source>
        <dbReference type="Proteomes" id="UP000010366"/>
    </source>
</evidence>
<evidence type="ECO:0000256" key="1">
    <source>
        <dbReference type="SAM" id="MobiDB-lite"/>
    </source>
</evidence>
<feature type="transmembrane region" description="Helical" evidence="2">
    <location>
        <begin position="90"/>
        <end position="110"/>
    </location>
</feature>
<evidence type="ECO:0000313" key="3">
    <source>
        <dbReference type="EMBL" id="AFY93642.1"/>
    </source>
</evidence>
<feature type="transmembrane region" description="Helical" evidence="2">
    <location>
        <begin position="217"/>
        <end position="239"/>
    </location>
</feature>
<keyword evidence="2" id="KW-0812">Transmembrane</keyword>
<feature type="transmembrane region" description="Helical" evidence="2">
    <location>
        <begin position="61"/>
        <end position="84"/>
    </location>
</feature>
<dbReference type="Proteomes" id="UP000010366">
    <property type="component" value="Chromosome"/>
</dbReference>
<organism evidence="3 4">
    <name type="scientific">Chamaesiphon minutus (strain ATCC 27169 / PCC 6605)</name>
    <dbReference type="NCBI Taxonomy" id="1173020"/>
    <lineage>
        <taxon>Bacteria</taxon>
        <taxon>Bacillati</taxon>
        <taxon>Cyanobacteriota</taxon>
        <taxon>Cyanophyceae</taxon>
        <taxon>Gomontiellales</taxon>
        <taxon>Chamaesiphonaceae</taxon>
        <taxon>Chamaesiphon</taxon>
    </lineage>
</organism>
<keyword evidence="2" id="KW-1133">Transmembrane helix</keyword>
<dbReference type="STRING" id="1173020.Cha6605_2595"/>
<protein>
    <submittedName>
        <fullName evidence="3">Uncharacterized protein</fullName>
    </submittedName>
</protein>
<feature type="region of interest" description="Disordered" evidence="1">
    <location>
        <begin position="265"/>
        <end position="288"/>
    </location>
</feature>
<reference evidence="3 4" key="1">
    <citation type="submission" date="2012-05" db="EMBL/GenBank/DDBJ databases">
        <title>Finished chromosome of genome of Chamaesiphon sp. PCC 6605.</title>
        <authorList>
            <consortium name="US DOE Joint Genome Institute"/>
            <person name="Gugger M."/>
            <person name="Coursin T."/>
            <person name="Rippka R."/>
            <person name="Tandeau De Marsac N."/>
            <person name="Huntemann M."/>
            <person name="Wei C.-L."/>
            <person name="Han J."/>
            <person name="Detter J.C."/>
            <person name="Han C."/>
            <person name="Tapia R."/>
            <person name="Chen A."/>
            <person name="Kyrpides N."/>
            <person name="Mavromatis K."/>
            <person name="Markowitz V."/>
            <person name="Szeto E."/>
            <person name="Ivanova N."/>
            <person name="Pagani I."/>
            <person name="Pati A."/>
            <person name="Goodwin L."/>
            <person name="Nordberg H.P."/>
            <person name="Cantor M.N."/>
            <person name="Hua S.X."/>
            <person name="Woyke T."/>
            <person name="Kerfeld C.A."/>
        </authorList>
    </citation>
    <scope>NUCLEOTIDE SEQUENCE [LARGE SCALE GENOMIC DNA]</scope>
    <source>
        <strain evidence="4">ATCC 27169 / PCC 6605</strain>
    </source>
</reference>
<feature type="transmembrane region" description="Helical" evidence="2">
    <location>
        <begin position="311"/>
        <end position="341"/>
    </location>
</feature>
<feature type="transmembrane region" description="Helical" evidence="2">
    <location>
        <begin position="361"/>
        <end position="380"/>
    </location>
</feature>
<dbReference type="HOGENOM" id="CLU_581000_0_0_3"/>
<evidence type="ECO:0000256" key="2">
    <source>
        <dbReference type="SAM" id="Phobius"/>
    </source>
</evidence>
<dbReference type="KEGG" id="cmp:Cha6605_2595"/>
<feature type="transmembrane region" description="Helical" evidence="2">
    <location>
        <begin position="184"/>
        <end position="205"/>
    </location>
</feature>
<feature type="transmembrane region" description="Helical" evidence="2">
    <location>
        <begin position="392"/>
        <end position="411"/>
    </location>
</feature>
<proteinExistence type="predicted"/>
<feature type="transmembrane region" description="Helical" evidence="2">
    <location>
        <begin position="117"/>
        <end position="138"/>
    </location>
</feature>
<sequence>MGIVLQFYSSTYQSVEIDKIDNYSKYGQTKAIDLYSSTMQWNLRLTHPSIQHIQTDRPPQLFAFVWLIGLFLACGCAGAAGAIGVVPTSVLALGAIAIIAIVWLATYSWVGDAQQTAADWLMVLVGIVGAGIGVSVTTFLDPRATTDGSWLLIGILPITGAFRGTASLIIWSQSRSGEGSDSKLLKSLPLVLLTSIGIAILGFWWSMTAGWGKSIAVLTIGLAMALPLGIYFFLAYSLLPSLFIDGIDRFLKQLPNFIDADGNPIQPSANLPDLTPETPIADRPERNDNRSQFSNFSLDEWAKSPQLKAQFLFCIPLVLIPLLLSSAIYWAIVCGVGGFIVGAIEAIGQISIPVDWGWDWLKAWAFTWLFALALAIVKIFQNPLQWMSLFQTTSILSQSLLMPTAIIWGGFTGMGALVGVAWSGSLGTILSAAAWGLRRSFKTKHIFCLLSAVAVAGTLCGWAIVKHKML</sequence>
<keyword evidence="4" id="KW-1185">Reference proteome</keyword>
<keyword evidence="2" id="KW-0472">Membrane</keyword>
<dbReference type="AlphaFoldDB" id="K9UEU3"/>
<feature type="transmembrane region" description="Helical" evidence="2">
    <location>
        <begin position="417"/>
        <end position="437"/>
    </location>
</feature>
<dbReference type="EMBL" id="CP003600">
    <property type="protein sequence ID" value="AFY93642.1"/>
    <property type="molecule type" value="Genomic_DNA"/>
</dbReference>
<accession>K9UEU3</accession>
<feature type="transmembrane region" description="Helical" evidence="2">
    <location>
        <begin position="446"/>
        <end position="465"/>
    </location>
</feature>
<feature type="transmembrane region" description="Helical" evidence="2">
    <location>
        <begin position="150"/>
        <end position="172"/>
    </location>
</feature>
<name>K9UEU3_CHAP6</name>